<dbReference type="eggNOG" id="ENOG502ZE81">
    <property type="taxonomic scope" value="Bacteria"/>
</dbReference>
<feature type="chain" id="PRO_5003381199" evidence="1">
    <location>
        <begin position="30"/>
        <end position="1903"/>
    </location>
</feature>
<dbReference type="Gene3D" id="2.160.20.110">
    <property type="match status" value="4"/>
</dbReference>
<dbReference type="Proteomes" id="UP000007820">
    <property type="component" value="Unassembled WGS sequence"/>
</dbReference>
<name>F9D579_PREDD</name>
<comment type="caution">
    <text evidence="2">The sequence shown here is derived from an EMBL/GenBank/DDBJ whole genome shotgun (WGS) entry which is preliminary data.</text>
</comment>
<keyword evidence="1" id="KW-0732">Signal</keyword>
<protein>
    <submittedName>
        <fullName evidence="2">Filamentous hemagglutinin family outer membrane protein</fullName>
    </submittedName>
</protein>
<feature type="signal peptide" evidence="1">
    <location>
        <begin position="1"/>
        <end position="29"/>
    </location>
</feature>
<evidence type="ECO:0000256" key="1">
    <source>
        <dbReference type="SAM" id="SignalP"/>
    </source>
</evidence>
<proteinExistence type="predicted"/>
<evidence type="ECO:0000313" key="2">
    <source>
        <dbReference type="EMBL" id="EGQ13295.1"/>
    </source>
</evidence>
<accession>F9D579</accession>
<dbReference type="STRING" id="908937.Prede_1827"/>
<evidence type="ECO:0000313" key="3">
    <source>
        <dbReference type="Proteomes" id="UP000007820"/>
    </source>
</evidence>
<sequence>MKMKTKTTNIIQRLCLFLFVLVLAAPAWATDYGREGYETFRSRELGKHQKVTTLRKGKVEVWFSNCHTTGGTGNSAIYELAKGSRINVEVDDGYAIRWIILRDTEGGEDYDESNGIKRISSVTSGYDYYFERNAISNSGISGANQNNLNDDDNNIVVYNYDASARSVNIYTHNNSRWGQFKVRDIIVGYVKVPKVRFEKDSYDVYTVSNSFMANLDKGEYDGNIEYYVDNNEIADVNNDGSLKLKRPGTVGLTAIFPSNEKFAKAQCGTTINVKRDRVTFNYQVPRPKVLYYQGDGYANAIYNLYDYSDFTTESGIPYNRGNDGFNVECTNSDVLSIEKTIGRCFFERTAGTVTVTMNQRENNLYAESSLRQTFTVIRTDKGANTMLIKDLNEWKVFAHLVNDEGVTNLNARLEADIDLGSDITMVGTYDHKYSGTFDGQNHTLTLNWDSGATSDIAPFKKVDGATIKNLRTQGTIKSSSYYLSGLIDEAYGKTSVSNCVSNVNITSSYTNDRCGAAGMISYIGSSGNITITDCLVKGSINASGAGRRGMGGFVYSQNGTCTLTNCLYAGTNNVENNGERTNTFAYNATTDNCHYLNPCGKAQGTKVTTDQLKNGEVAYQLQKSRNEQVWGQTIGTNNEPQLIAFDNSAKKVYQVNFTYKDQVKATRYANSGKTVSLPTTRDIVGSSYNEHHYYTIAFTDNFNENTTVTGDKQVTVSITEKDAYEIGSADEWNTFSNLVIKGENGLDAKLTADIDLGVYFKMVGDYYHPYFGTFDGQGHTLTMNWDSGNDQKVGVFNYVKDCTIKNLRLEGKITANADEVGGLIYSAKGNSTISGCVSNLQITNKYKDGRMSGLISVVFDPANVTINDCIVKGDMKSMNREGNKDIVGFVKRQYDKCTLNNCLYIGTNNADSQWARTFCNNANLNNCYYLNPCGTAQGTQITEEQLKNGEVAHLLQNGRDTQFWGQKLGTDNEPMPTTDEAKHIYKVDFAYNNEVKATRYATRNNAIYGDMPTFTAQGLMGSDYNEHHYYTLAFAEGFNGSTTVDADRTVAINLTEKDYYEIASKDNWIEFSNIVYDGQNAVDAKMTADVDLGGDFKTIGGVHKYSGTFDGQGHTLTVNWAADNAGLKAPFGYVDGATIKNLRTKGKIQGNYGLAGLIYSVYGNTTVSDCVSEVDIKGAHGLAGMIYRVNSNAKVTMTDCVVKGDLTATTEDGKKQMVGFIYDIYGGNTLTNCLYIGTNNATAGNTFAFGANATNCYYLNACGRVQGTQVTEEQLKNGAVAYKLQNGRDTQFWGQTLGTDNEPRLIAFDNSAKKVYQVAFTYNNEVRATRYANSGKTVSLPTIKDFMGTGYNPHHYYTIAFAGGFNGSTTVDADRTVTVTLTEKDCYDIASKEDWRAFRELVNEGQTAVDAKLTQDVNLGEEILMLGYYLPNVYSGTFDGQGHTLSFSWDAGSRNEIAPFKNVKDATIRNLRTQGKITSSSYDSQLSGLINYAYGNTTISGCVSEVDLKGRISLAGILQWPDDTAHITINDCLVKGNFHATSDLNGGTSRTISGFIAHRHKDAACTLNNCLYLGTSNALDHDKTSHTFSSDFELNEGTGFTRINNCYYLNACGEVQGDRVTAEQLKSGEVAKLLQADRTDQCYWAQPLGEEPSPYRETGKAEANYVYYNKENNSWVCDDFRLTDGTAMPIGLDFTAATVTYERNFNGAQKATLCLPYELSVQGFKAYTISGGNGSAVYFAEAKDKLEAYKPYLITVDGVPQLGGENIEVKAFNDDKLTTPAGKYKFVGTVTGVDNATAAAANAYILQDDGKFHKVTTDNPAATVPAYRAYVTCPKGAGAKQLSIVIDGETTGIGGATNDARGRADGPVYDLQGRRVADRLDAAARHRLPAGVYIVGGRKVILK</sequence>
<organism evidence="2 3">
    <name type="scientific">Prevotella dentalis (strain ATCC 49559 / DSM 3688 / JCM 13448 / NCTC 12043 / ES 2772)</name>
    <name type="common">Mitsuokella dentalis</name>
    <dbReference type="NCBI Taxonomy" id="908937"/>
    <lineage>
        <taxon>Bacteria</taxon>
        <taxon>Pseudomonadati</taxon>
        <taxon>Bacteroidota</taxon>
        <taxon>Bacteroidia</taxon>
        <taxon>Bacteroidales</taxon>
        <taxon>Prevotellaceae</taxon>
        <taxon>Prevotella</taxon>
    </lineage>
</organism>
<reference evidence="2 3" key="1">
    <citation type="submission" date="2011-04" db="EMBL/GenBank/DDBJ databases">
        <authorList>
            <person name="Muzny D."/>
            <person name="Qin X."/>
            <person name="Deng J."/>
            <person name="Jiang H."/>
            <person name="Liu Y."/>
            <person name="Qu J."/>
            <person name="Song X.-Z."/>
            <person name="Zhang L."/>
            <person name="Thornton R."/>
            <person name="Coyle M."/>
            <person name="Francisco L."/>
            <person name="Jackson L."/>
            <person name="Javaid M."/>
            <person name="Korchina V."/>
            <person name="Kovar C."/>
            <person name="Mata R."/>
            <person name="Mathew T."/>
            <person name="Ngo R."/>
            <person name="Nguyen L."/>
            <person name="Nguyen N."/>
            <person name="Okwuonu G."/>
            <person name="Ongeri F."/>
            <person name="Pham C."/>
            <person name="Simmons D."/>
            <person name="Wilczek-Boney K."/>
            <person name="Hale W."/>
            <person name="Jakkamsetti A."/>
            <person name="Pham P."/>
            <person name="Ruth R."/>
            <person name="San Lucas F."/>
            <person name="Warren J."/>
            <person name="Zhang J."/>
            <person name="Zhao Z."/>
            <person name="Zhou C."/>
            <person name="Zhu D."/>
            <person name="Lee S."/>
            <person name="Bess C."/>
            <person name="Blankenburg K."/>
            <person name="Forbes L."/>
            <person name="Fu Q."/>
            <person name="Gubbala S."/>
            <person name="Hirani K."/>
            <person name="Jayaseelan J.C."/>
            <person name="Lara F."/>
            <person name="Munidasa M."/>
            <person name="Palculict T."/>
            <person name="Patil S."/>
            <person name="Pu L.-L."/>
            <person name="Saada N."/>
            <person name="Tang L."/>
            <person name="Weissenberger G."/>
            <person name="Zhu Y."/>
            <person name="Hemphill L."/>
            <person name="Shang Y."/>
            <person name="Youmans B."/>
            <person name="Ayvaz T."/>
            <person name="Ross M."/>
            <person name="Santibanez J."/>
            <person name="Aqrawi P."/>
            <person name="Gross S."/>
            <person name="Joshi V."/>
            <person name="Fowler G."/>
            <person name="Nazareth L."/>
            <person name="Reid J."/>
            <person name="Worley K."/>
            <person name="Petrosino J."/>
            <person name="Highlander S."/>
            <person name="Gibbs R."/>
        </authorList>
    </citation>
    <scope>NUCLEOTIDE SEQUENCE [LARGE SCALE GENOMIC DNA]</scope>
    <source>
        <strain evidence="2 3">DSM 3688</strain>
    </source>
</reference>
<dbReference type="RefSeq" id="WP_005846693.1">
    <property type="nucleotide sequence ID" value="NC_019968.1"/>
</dbReference>
<dbReference type="EMBL" id="AFPW01000031">
    <property type="protein sequence ID" value="EGQ13295.1"/>
    <property type="molecule type" value="Genomic_DNA"/>
</dbReference>
<gene>
    <name evidence="2" type="ORF">HMPREF9136_2007</name>
</gene>